<dbReference type="AlphaFoldDB" id="A0A261EY14"/>
<reference evidence="2 3" key="1">
    <citation type="journal article" date="2017" name="BMC Genomics">
        <title>Comparative genomic and phylogenomic analyses of the Bifidobacteriaceae family.</title>
        <authorList>
            <person name="Lugli G.A."/>
            <person name="Milani C."/>
            <person name="Turroni F."/>
            <person name="Duranti S."/>
            <person name="Mancabelli L."/>
            <person name="Mangifesta M."/>
            <person name="Ferrario C."/>
            <person name="Modesto M."/>
            <person name="Mattarelli P."/>
            <person name="Jiri K."/>
            <person name="van Sinderen D."/>
            <person name="Ventura M."/>
        </authorList>
    </citation>
    <scope>NUCLEOTIDE SEQUENCE [LARGE SCALE GENOMIC DNA]</scope>
    <source>
        <strain evidence="2 3">DSM 24742</strain>
    </source>
</reference>
<keyword evidence="1" id="KW-0812">Transmembrane</keyword>
<feature type="transmembrane region" description="Helical" evidence="1">
    <location>
        <begin position="29"/>
        <end position="47"/>
    </location>
</feature>
<evidence type="ECO:0000313" key="3">
    <source>
        <dbReference type="Proteomes" id="UP000216725"/>
    </source>
</evidence>
<evidence type="ECO:0000256" key="1">
    <source>
        <dbReference type="SAM" id="Phobius"/>
    </source>
</evidence>
<name>A0A261EY14_9BIFI</name>
<evidence type="ECO:0000313" key="2">
    <source>
        <dbReference type="EMBL" id="OZG51760.1"/>
    </source>
</evidence>
<keyword evidence="1" id="KW-0472">Membrane</keyword>
<protein>
    <submittedName>
        <fullName evidence="2">Uncharacterized protein</fullName>
    </submittedName>
</protein>
<comment type="caution">
    <text evidence="2">The sequence shown here is derived from an EMBL/GenBank/DDBJ whole genome shotgun (WGS) entry which is preliminary data.</text>
</comment>
<dbReference type="RefSeq" id="WP_143516325.1">
    <property type="nucleotide sequence ID" value="NZ_MWWR01000006.1"/>
</dbReference>
<organism evidence="2 3">
    <name type="scientific">Pseudoscardovia radai</name>
    <dbReference type="NCBI Taxonomy" id="987066"/>
    <lineage>
        <taxon>Bacteria</taxon>
        <taxon>Bacillati</taxon>
        <taxon>Actinomycetota</taxon>
        <taxon>Actinomycetes</taxon>
        <taxon>Bifidobacteriales</taxon>
        <taxon>Bifidobacteriaceae</taxon>
        <taxon>Pseudoscardovia</taxon>
    </lineage>
</organism>
<gene>
    <name evidence="2" type="ORF">PSRA_0840</name>
</gene>
<sequence>MSKKNTCLGVACAVGAAGTICCILAGNDIAAILFAIATGIDGFFAGWGRYGSGSEDDEEGGER</sequence>
<keyword evidence="3" id="KW-1185">Reference proteome</keyword>
<dbReference type="Proteomes" id="UP000216725">
    <property type="component" value="Unassembled WGS sequence"/>
</dbReference>
<dbReference type="EMBL" id="MWWR01000006">
    <property type="protein sequence ID" value="OZG51760.1"/>
    <property type="molecule type" value="Genomic_DNA"/>
</dbReference>
<keyword evidence="1" id="KW-1133">Transmembrane helix</keyword>
<accession>A0A261EY14</accession>
<proteinExistence type="predicted"/>